<evidence type="ECO:0008006" key="15">
    <source>
        <dbReference type="Google" id="ProtNLM"/>
    </source>
</evidence>
<evidence type="ECO:0000313" key="13">
    <source>
        <dbReference type="EMBL" id="KAG5560519.1"/>
    </source>
</evidence>
<organism evidence="13 14">
    <name type="scientific">Rhododendron griersonianum</name>
    <dbReference type="NCBI Taxonomy" id="479676"/>
    <lineage>
        <taxon>Eukaryota</taxon>
        <taxon>Viridiplantae</taxon>
        <taxon>Streptophyta</taxon>
        <taxon>Embryophyta</taxon>
        <taxon>Tracheophyta</taxon>
        <taxon>Spermatophyta</taxon>
        <taxon>Magnoliopsida</taxon>
        <taxon>eudicotyledons</taxon>
        <taxon>Gunneridae</taxon>
        <taxon>Pentapetalae</taxon>
        <taxon>asterids</taxon>
        <taxon>Ericales</taxon>
        <taxon>Ericaceae</taxon>
        <taxon>Ericoideae</taxon>
        <taxon>Rhodoreae</taxon>
        <taxon>Rhododendron</taxon>
    </lineage>
</organism>
<dbReference type="InterPro" id="IPR001611">
    <property type="entry name" value="Leu-rich_rpt"/>
</dbReference>
<keyword evidence="8 12" id="KW-1133">Transmembrane helix</keyword>
<keyword evidence="3" id="KW-1003">Cell membrane</keyword>
<dbReference type="Pfam" id="PF13855">
    <property type="entry name" value="LRR_8"/>
    <property type="match status" value="1"/>
</dbReference>
<comment type="caution">
    <text evidence="13">The sequence shown here is derived from an EMBL/GenBank/DDBJ whole genome shotgun (WGS) entry which is preliminary data.</text>
</comment>
<evidence type="ECO:0000313" key="14">
    <source>
        <dbReference type="Proteomes" id="UP000823749"/>
    </source>
</evidence>
<accession>A0AAV6L7W9</accession>
<keyword evidence="7" id="KW-0677">Repeat</keyword>
<keyword evidence="5 12" id="KW-0812">Transmembrane</keyword>
<reference evidence="13" key="1">
    <citation type="submission" date="2020-08" db="EMBL/GenBank/DDBJ databases">
        <title>Plant Genome Project.</title>
        <authorList>
            <person name="Zhang R.-G."/>
        </authorList>
    </citation>
    <scope>NUCLEOTIDE SEQUENCE</scope>
    <source>
        <strain evidence="13">WSP0</strain>
        <tissue evidence="13">Leaf</tissue>
    </source>
</reference>
<keyword evidence="4" id="KW-0433">Leucine-rich repeat</keyword>
<dbReference type="Proteomes" id="UP000823749">
    <property type="component" value="Chromosome 2"/>
</dbReference>
<evidence type="ECO:0000256" key="2">
    <source>
        <dbReference type="ARBA" id="ARBA00009592"/>
    </source>
</evidence>
<dbReference type="PANTHER" id="PTHR27004">
    <property type="entry name" value="RECEPTOR-LIKE PROTEIN 12 ISOFORM X1"/>
    <property type="match status" value="1"/>
</dbReference>
<protein>
    <recommendedName>
        <fullName evidence="15">Receptor-like protein 12</fullName>
    </recommendedName>
</protein>
<feature type="transmembrane region" description="Helical" evidence="12">
    <location>
        <begin position="300"/>
        <end position="320"/>
    </location>
</feature>
<dbReference type="Pfam" id="PF00560">
    <property type="entry name" value="LRR_1"/>
    <property type="match status" value="3"/>
</dbReference>
<keyword evidence="6" id="KW-0732">Signal</keyword>
<dbReference type="EMBL" id="JACTNZ010000002">
    <property type="protein sequence ID" value="KAG5560519.1"/>
    <property type="molecule type" value="Genomic_DNA"/>
</dbReference>
<dbReference type="GO" id="GO:0005886">
    <property type="term" value="C:plasma membrane"/>
    <property type="evidence" value="ECO:0007669"/>
    <property type="project" value="UniProtKB-SubCell"/>
</dbReference>
<evidence type="ECO:0000256" key="8">
    <source>
        <dbReference type="ARBA" id="ARBA00022989"/>
    </source>
</evidence>
<evidence type="ECO:0000256" key="12">
    <source>
        <dbReference type="SAM" id="Phobius"/>
    </source>
</evidence>
<name>A0AAV6L7W9_9ERIC</name>
<evidence type="ECO:0000256" key="7">
    <source>
        <dbReference type="ARBA" id="ARBA00022737"/>
    </source>
</evidence>
<evidence type="ECO:0000256" key="9">
    <source>
        <dbReference type="ARBA" id="ARBA00023136"/>
    </source>
</evidence>
<gene>
    <name evidence="13" type="ORF">RHGRI_003738</name>
</gene>
<comment type="similarity">
    <text evidence="2">Belongs to the RLP family.</text>
</comment>
<keyword evidence="9 12" id="KW-0472">Membrane</keyword>
<comment type="subcellular location">
    <subcellularLocation>
        <location evidence="1">Cell membrane</location>
        <topology evidence="1">Single-pass type I membrane protein</topology>
    </subcellularLocation>
</comment>
<keyword evidence="14" id="KW-1185">Reference proteome</keyword>
<keyword evidence="10" id="KW-0675">Receptor</keyword>
<evidence type="ECO:0000256" key="4">
    <source>
        <dbReference type="ARBA" id="ARBA00022614"/>
    </source>
</evidence>
<sequence length="353" mass="39509">MNCQLLMIDLGQNQLQGPVPRSLANCAMLECLVLQNNQIEDTFPSWFGALPKLELLILGSNKFHGNIGDPKNNSMFPQLRIIDLSCNGFSGNLPTEYIRNWNGMKKINKENLTYMHANPKVQNHPPAGQLALELSTDFRYDYSMRVVSKGTDRLYERIQSVLVVVDLSNNTFIGDIPESLGSLSGLQLLNISNNKFTGAIPSSLAKLTELESLDVSQNLLSSHIPWQLTQLTFLSILNVSHNRLTGHIPQGKQFDTFDNSSYDGNLGLCGVPLSKSCRNSMTSLPSLPIFRGHDLEFSSGIYWMVIALGYGSGLVVGLVIGTTLTRRYHEWFVDTFERRKKIQKKQKSKGRRT</sequence>
<dbReference type="Gene3D" id="3.80.10.10">
    <property type="entry name" value="Ribonuclease Inhibitor"/>
    <property type="match status" value="1"/>
</dbReference>
<keyword evidence="11" id="KW-0325">Glycoprotein</keyword>
<proteinExistence type="inferred from homology"/>
<evidence type="ECO:0000256" key="5">
    <source>
        <dbReference type="ARBA" id="ARBA00022692"/>
    </source>
</evidence>
<evidence type="ECO:0000256" key="1">
    <source>
        <dbReference type="ARBA" id="ARBA00004251"/>
    </source>
</evidence>
<evidence type="ECO:0000256" key="10">
    <source>
        <dbReference type="ARBA" id="ARBA00023170"/>
    </source>
</evidence>
<dbReference type="AlphaFoldDB" id="A0AAV6L7W9"/>
<dbReference type="InterPro" id="IPR032675">
    <property type="entry name" value="LRR_dom_sf"/>
</dbReference>
<dbReference type="SUPFAM" id="SSF52058">
    <property type="entry name" value="L domain-like"/>
    <property type="match status" value="1"/>
</dbReference>
<evidence type="ECO:0000256" key="6">
    <source>
        <dbReference type="ARBA" id="ARBA00022729"/>
    </source>
</evidence>
<dbReference type="FunFam" id="3.80.10.10:FF:000041">
    <property type="entry name" value="LRR receptor-like serine/threonine-protein kinase ERECTA"/>
    <property type="match status" value="1"/>
</dbReference>
<dbReference type="FunFam" id="3.80.10.10:FF:000111">
    <property type="entry name" value="LRR receptor-like serine/threonine-protein kinase ERECTA"/>
    <property type="match status" value="1"/>
</dbReference>
<evidence type="ECO:0000256" key="11">
    <source>
        <dbReference type="ARBA" id="ARBA00023180"/>
    </source>
</evidence>
<evidence type="ECO:0000256" key="3">
    <source>
        <dbReference type="ARBA" id="ARBA00022475"/>
    </source>
</evidence>
<dbReference type="PANTHER" id="PTHR27004:SF447">
    <property type="entry name" value="RECEPTOR LIKE PROTEIN 30-LIKE"/>
    <property type="match status" value="1"/>
</dbReference>